<sequence length="62" mass="6890">MNEQGWETSGNDIAALLTRYGELAATLEETEDPRLAATLRLRLAELDDAIDALSSRIHQPEH</sequence>
<keyword evidence="2" id="KW-1185">Reference proteome</keyword>
<reference evidence="2" key="1">
    <citation type="submission" date="2016-10" db="EMBL/GenBank/DDBJ databases">
        <authorList>
            <person name="Varghese N."/>
            <person name="Submissions S."/>
        </authorList>
    </citation>
    <scope>NUCLEOTIDE SEQUENCE [LARGE SCALE GENOMIC DNA]</scope>
    <source>
        <strain evidence="2">DSM 45460</strain>
    </source>
</reference>
<dbReference type="Proteomes" id="UP000199213">
    <property type="component" value="Unassembled WGS sequence"/>
</dbReference>
<dbReference type="RefSeq" id="WP_092628391.1">
    <property type="nucleotide sequence ID" value="NZ_FNFM01000006.1"/>
</dbReference>
<dbReference type="EMBL" id="FNFM01000006">
    <property type="protein sequence ID" value="SDK31933.1"/>
    <property type="molecule type" value="Genomic_DNA"/>
</dbReference>
<accession>A0A1G9AXH9</accession>
<proteinExistence type="predicted"/>
<evidence type="ECO:0000313" key="1">
    <source>
        <dbReference type="EMBL" id="SDK31933.1"/>
    </source>
</evidence>
<name>A0A1G9AXH9_ACTMZ</name>
<dbReference type="OrthoDB" id="5194188at2"/>
<gene>
    <name evidence="1" type="ORF">SAMN04487820_106303</name>
</gene>
<dbReference type="AlphaFoldDB" id="A0A1G9AXH9"/>
<protein>
    <submittedName>
        <fullName evidence="1">Uncharacterized protein</fullName>
    </submittedName>
</protein>
<evidence type="ECO:0000313" key="2">
    <source>
        <dbReference type="Proteomes" id="UP000199213"/>
    </source>
</evidence>
<organism evidence="1 2">
    <name type="scientific">Actinopolyspora mzabensis</name>
    <dbReference type="NCBI Taxonomy" id="995066"/>
    <lineage>
        <taxon>Bacteria</taxon>
        <taxon>Bacillati</taxon>
        <taxon>Actinomycetota</taxon>
        <taxon>Actinomycetes</taxon>
        <taxon>Actinopolysporales</taxon>
        <taxon>Actinopolysporaceae</taxon>
        <taxon>Actinopolyspora</taxon>
    </lineage>
</organism>